<sequence>MSDMVRAKLSVDKEVDEVKHAIILAVYIVVCPVRVLQILLSLLKPLVSSRCSVTMNLLIFLAILLGPCQVQAKAVFAHFMVGNAANYSTSDWENDITLAQQVHIDAFALNIAYNDPTNDNSLLNAFLAAGSLGFKLFLSFDYAGNGPWPEADVVALIISYGTNSAYYQYNGQPLVSTFEGPASASDWTTIKQETSGCFFIPDWSSLGAEAALEPGVADGLFSWAAWPWGDQDMNTYTDASYLQFLNNLPYMMPAAPWFFTNLPGYNKNWLWRGDDLWYDRWQQILFVQPEFVEIISWNDYGESHYIGPLNDNAFAAFSIGDGPYNYAANMPHDGWRLFLPYVIDTYKNSIASISQEGLVSWYRLSPATACATGGTTGNTASQLQIEFEPYDIVQDRVFYSALLASSATVTVSIGGVVQTGTWENTPDGGIGIYHGSVPFNGNTGEVIVTIARSGTTVAQMIGESITTSCTNGITTWNAWVGSATASNDISATPSLTVSEQLCINGTGAYNFEGLCSFSCYYGYCPIGACTCTVMGAKKPLPSAISLQGYPIAGEDASYSGLCSFACNYGYCPPDACGTVSVQLATPTVSDFSPPACVAGTGEGNLAGLCSYSCNYGYCPIRAPCTCTGQGALITAPSSTGVTGYPLFNEDAATYGGLCNFACSTGYCPSAACSNIDQTCTNPVITDASTDPETRWNGVGCEMQMVSPSLRLSAIISTDQKAWIVVLLVITMVSTQDMRECHHTDKVVKAVIPTVNAQTLAFQLDI</sequence>
<keyword evidence="3" id="KW-1185">Reference proteome</keyword>
<evidence type="ECO:0000313" key="3">
    <source>
        <dbReference type="Proteomes" id="UP000094385"/>
    </source>
</evidence>
<dbReference type="GO" id="GO:0051118">
    <property type="term" value="F:glucan endo-1,3-alpha-glucosidase activity"/>
    <property type="evidence" value="ECO:0007669"/>
    <property type="project" value="InterPro"/>
</dbReference>
<dbReference type="CDD" id="cd11577">
    <property type="entry name" value="GH71"/>
    <property type="match status" value="1"/>
</dbReference>
<dbReference type="PANTHER" id="PTHR43173:SF33">
    <property type="entry name" value="ASCUS WALL ENDO-1,3-ALPHA-GLUCANASE-RELATED"/>
    <property type="match status" value="1"/>
</dbReference>
<accession>A0A1E3QG94</accession>
<name>A0A1E3QG94_LIPST</name>
<protein>
    <submittedName>
        <fullName evidence="2">Uncharacterized protein</fullName>
    </submittedName>
</protein>
<dbReference type="InterPro" id="IPR051130">
    <property type="entry name" value="Mito_struct-func_regulator"/>
</dbReference>
<dbReference type="OrthoDB" id="1046782at2759"/>
<dbReference type="Proteomes" id="UP000094385">
    <property type="component" value="Unassembled WGS sequence"/>
</dbReference>
<keyword evidence="1" id="KW-0812">Transmembrane</keyword>
<dbReference type="EMBL" id="KV454290">
    <property type="protein sequence ID" value="ODQ76007.1"/>
    <property type="molecule type" value="Genomic_DNA"/>
</dbReference>
<dbReference type="AlphaFoldDB" id="A0A1E3QG94"/>
<gene>
    <name evidence="2" type="ORF">LIPSTDRAFT_115799</name>
</gene>
<reference evidence="2 3" key="1">
    <citation type="journal article" date="2016" name="Proc. Natl. Acad. Sci. U.S.A.">
        <title>Comparative genomics of biotechnologically important yeasts.</title>
        <authorList>
            <person name="Riley R."/>
            <person name="Haridas S."/>
            <person name="Wolfe K.H."/>
            <person name="Lopes M.R."/>
            <person name="Hittinger C.T."/>
            <person name="Goeker M."/>
            <person name="Salamov A.A."/>
            <person name="Wisecaver J.H."/>
            <person name="Long T.M."/>
            <person name="Calvey C.H."/>
            <person name="Aerts A.L."/>
            <person name="Barry K.W."/>
            <person name="Choi C."/>
            <person name="Clum A."/>
            <person name="Coughlan A.Y."/>
            <person name="Deshpande S."/>
            <person name="Douglass A.P."/>
            <person name="Hanson S.J."/>
            <person name="Klenk H.-P."/>
            <person name="LaButti K.M."/>
            <person name="Lapidus A."/>
            <person name="Lindquist E.A."/>
            <person name="Lipzen A.M."/>
            <person name="Meier-Kolthoff J.P."/>
            <person name="Ohm R.A."/>
            <person name="Otillar R.P."/>
            <person name="Pangilinan J.L."/>
            <person name="Peng Y."/>
            <person name="Rokas A."/>
            <person name="Rosa C.A."/>
            <person name="Scheuner C."/>
            <person name="Sibirny A.A."/>
            <person name="Slot J.C."/>
            <person name="Stielow J.B."/>
            <person name="Sun H."/>
            <person name="Kurtzman C.P."/>
            <person name="Blackwell M."/>
            <person name="Grigoriev I.V."/>
            <person name="Jeffries T.W."/>
        </authorList>
    </citation>
    <scope>NUCLEOTIDE SEQUENCE [LARGE SCALE GENOMIC DNA]</scope>
    <source>
        <strain evidence="2 3">NRRL Y-11557</strain>
    </source>
</reference>
<organism evidence="2 3">
    <name type="scientific">Lipomyces starkeyi NRRL Y-11557</name>
    <dbReference type="NCBI Taxonomy" id="675824"/>
    <lineage>
        <taxon>Eukaryota</taxon>
        <taxon>Fungi</taxon>
        <taxon>Dikarya</taxon>
        <taxon>Ascomycota</taxon>
        <taxon>Saccharomycotina</taxon>
        <taxon>Lipomycetes</taxon>
        <taxon>Lipomycetales</taxon>
        <taxon>Lipomycetaceae</taxon>
        <taxon>Lipomyces</taxon>
    </lineage>
</organism>
<dbReference type="PANTHER" id="PTHR43173">
    <property type="entry name" value="ABC1 FAMILY PROTEIN"/>
    <property type="match status" value="1"/>
</dbReference>
<dbReference type="Pfam" id="PF03659">
    <property type="entry name" value="Glyco_hydro_71"/>
    <property type="match status" value="1"/>
</dbReference>
<keyword evidence="1" id="KW-0472">Membrane</keyword>
<evidence type="ECO:0000256" key="1">
    <source>
        <dbReference type="SAM" id="Phobius"/>
    </source>
</evidence>
<evidence type="ECO:0000313" key="2">
    <source>
        <dbReference type="EMBL" id="ODQ76007.1"/>
    </source>
</evidence>
<dbReference type="Gene3D" id="3.20.20.80">
    <property type="entry name" value="Glycosidases"/>
    <property type="match status" value="1"/>
</dbReference>
<feature type="transmembrane region" description="Helical" evidence="1">
    <location>
        <begin position="20"/>
        <end position="43"/>
    </location>
</feature>
<proteinExistence type="predicted"/>
<dbReference type="InterPro" id="IPR005197">
    <property type="entry name" value="Glyco_hydro_71"/>
</dbReference>
<keyword evidence="1" id="KW-1133">Transmembrane helix</keyword>
<dbReference type="STRING" id="675824.A0A1E3QG94"/>